<dbReference type="STRING" id="888064.HMPREF9088_0383"/>
<dbReference type="InterPro" id="IPR002491">
    <property type="entry name" value="ABC_transptr_periplasmic_BD"/>
</dbReference>
<dbReference type="PROSITE" id="PS51257">
    <property type="entry name" value="PROKAR_LIPOPROTEIN"/>
    <property type="match status" value="1"/>
</dbReference>
<evidence type="ECO:0000256" key="1">
    <source>
        <dbReference type="ARBA" id="ARBA00008814"/>
    </source>
</evidence>
<dbReference type="PANTHER" id="PTHR30535:SF7">
    <property type="entry name" value="IRON(III) DICITRATE-BINDING PROTEIN"/>
    <property type="match status" value="1"/>
</dbReference>
<dbReference type="PANTHER" id="PTHR30535">
    <property type="entry name" value="VITAMIN B12-BINDING PROTEIN"/>
    <property type="match status" value="1"/>
</dbReference>
<protein>
    <submittedName>
        <fullName evidence="4">Periplasmic binding protein</fullName>
    </submittedName>
</protein>
<dbReference type="InterPro" id="IPR050902">
    <property type="entry name" value="ABC_Transporter_SBP"/>
</dbReference>
<keyword evidence="5" id="KW-1185">Reference proteome</keyword>
<feature type="signal peptide" evidence="2">
    <location>
        <begin position="1"/>
        <end position="27"/>
    </location>
</feature>
<evidence type="ECO:0000313" key="4">
    <source>
        <dbReference type="EMBL" id="EFU74817.1"/>
    </source>
</evidence>
<organism evidence="4 5">
    <name type="scientific">Enterococcus italicus (strain DSM 15952 / CCUG 50447 / LMG 22039 / TP 1.5)</name>
    <dbReference type="NCBI Taxonomy" id="888064"/>
    <lineage>
        <taxon>Bacteria</taxon>
        <taxon>Bacillati</taxon>
        <taxon>Bacillota</taxon>
        <taxon>Bacilli</taxon>
        <taxon>Lactobacillales</taxon>
        <taxon>Enterococcaceae</taxon>
        <taxon>Enterococcus</taxon>
    </lineage>
</organism>
<comment type="similarity">
    <text evidence="1">Belongs to the bacterial solute-binding protein 8 family.</text>
</comment>
<feature type="domain" description="Fe/B12 periplasmic-binding" evidence="3">
    <location>
        <begin position="73"/>
        <end position="344"/>
    </location>
</feature>
<feature type="chain" id="PRO_5039293470" evidence="2">
    <location>
        <begin position="28"/>
        <end position="344"/>
    </location>
</feature>
<evidence type="ECO:0000313" key="5">
    <source>
        <dbReference type="Proteomes" id="UP000010296"/>
    </source>
</evidence>
<dbReference type="AlphaFoldDB" id="E6LDE3"/>
<proteinExistence type="inferred from homology"/>
<dbReference type="SUPFAM" id="SSF53807">
    <property type="entry name" value="Helical backbone' metal receptor"/>
    <property type="match status" value="1"/>
</dbReference>
<dbReference type="HOGENOM" id="CLU_038034_7_0_9"/>
<dbReference type="Gene3D" id="3.40.50.1980">
    <property type="entry name" value="Nitrogenase molybdenum iron protein domain"/>
    <property type="match status" value="2"/>
</dbReference>
<dbReference type="Proteomes" id="UP000010296">
    <property type="component" value="Unassembled WGS sequence"/>
</dbReference>
<dbReference type="PROSITE" id="PS50983">
    <property type="entry name" value="FE_B12_PBP"/>
    <property type="match status" value="1"/>
</dbReference>
<accession>E6LDE3</accession>
<dbReference type="Pfam" id="PF01497">
    <property type="entry name" value="Peripla_BP_2"/>
    <property type="match status" value="1"/>
</dbReference>
<reference evidence="4 5" key="1">
    <citation type="submission" date="2010-12" db="EMBL/GenBank/DDBJ databases">
        <authorList>
            <person name="Muzny D."/>
            <person name="Qin X."/>
            <person name="Deng J."/>
            <person name="Jiang H."/>
            <person name="Liu Y."/>
            <person name="Qu J."/>
            <person name="Song X.-Z."/>
            <person name="Zhang L."/>
            <person name="Thornton R."/>
            <person name="Coyle M."/>
            <person name="Francisco L."/>
            <person name="Jackson L."/>
            <person name="Javaid M."/>
            <person name="Korchina V."/>
            <person name="Kovar C."/>
            <person name="Mata R."/>
            <person name="Mathew T."/>
            <person name="Ngo R."/>
            <person name="Nguyen L."/>
            <person name="Nguyen N."/>
            <person name="Okwuonu G."/>
            <person name="Ongeri F."/>
            <person name="Pham C."/>
            <person name="Simmons D."/>
            <person name="Wilczek-Boney K."/>
            <person name="Hale W."/>
            <person name="Jakkamsetti A."/>
            <person name="Pham P."/>
            <person name="Ruth R."/>
            <person name="San Lucas F."/>
            <person name="Warren J."/>
            <person name="Zhang J."/>
            <person name="Zhao Z."/>
            <person name="Zhou C."/>
            <person name="Zhu D."/>
            <person name="Lee S."/>
            <person name="Bess C."/>
            <person name="Blankenburg K."/>
            <person name="Forbes L."/>
            <person name="Fu Q."/>
            <person name="Gubbala S."/>
            <person name="Hirani K."/>
            <person name="Jayaseelan J.C."/>
            <person name="Lara F."/>
            <person name="Munidasa M."/>
            <person name="Palculict T."/>
            <person name="Patil S."/>
            <person name="Pu L.-L."/>
            <person name="Saada N."/>
            <person name="Tang L."/>
            <person name="Weissenberger G."/>
            <person name="Zhu Y."/>
            <person name="Hemphill L."/>
            <person name="Shang Y."/>
            <person name="Youmans B."/>
            <person name="Ayvaz T."/>
            <person name="Ross M."/>
            <person name="Santibanez J."/>
            <person name="Aqrawi P."/>
            <person name="Gross S."/>
            <person name="Joshi V."/>
            <person name="Fowler G."/>
            <person name="Nazareth L."/>
            <person name="Reid J."/>
            <person name="Worley K."/>
            <person name="Petrosino J."/>
            <person name="Highlander S."/>
            <person name="Gibbs R."/>
        </authorList>
    </citation>
    <scope>NUCLEOTIDE SEQUENCE [LARGE SCALE GENOMIC DNA]</scope>
    <source>
        <strain evidence="5">DSM 15952 / CCUG 50447 / LMG 22039 / TP 1.5</strain>
    </source>
</reference>
<sequence>MLEKRKNRMKKKWVGIMGIGALALTLAACGQSQSTTASSEGSTYPLTISNYTKAEGGTEWTKKDETFTKAPSKVMANTRPAAELLLHLGLKDHIAGVGATFGAADSEVADEFKELKDLGNSYISKETALSVDPDMMYGRGGLFDNQDWGNGTVDSINEMGIPTYVLESSVTGATFDSVYKDIDHLGEIFQVQDSAKKFSKEIKTRETNLKAEVENNKTQTFAYLHMSDPSQVVVYAAHDESFFNDMFKMIKLDNVFQNQTGDVSEETLIETDPDVLIVGDWSTIEGSITGKQVIEGLYSNPKLSSMKAIKNKQVYAVDYNYLFGYGYQSLTGLESLVKEMKANQ</sequence>
<evidence type="ECO:0000256" key="2">
    <source>
        <dbReference type="SAM" id="SignalP"/>
    </source>
</evidence>
<dbReference type="eggNOG" id="COG0614">
    <property type="taxonomic scope" value="Bacteria"/>
</dbReference>
<comment type="caution">
    <text evidence="4">The sequence shown here is derived from an EMBL/GenBank/DDBJ whole genome shotgun (WGS) entry which is preliminary data.</text>
</comment>
<name>E6LDE3_ENTI1</name>
<gene>
    <name evidence="4" type="ORF">HMPREF9088_0383</name>
</gene>
<dbReference type="EMBL" id="AEPV01000012">
    <property type="protein sequence ID" value="EFU74817.1"/>
    <property type="molecule type" value="Genomic_DNA"/>
</dbReference>
<keyword evidence="2" id="KW-0732">Signal</keyword>
<evidence type="ECO:0000259" key="3">
    <source>
        <dbReference type="PROSITE" id="PS50983"/>
    </source>
</evidence>